<evidence type="ECO:0000256" key="1">
    <source>
        <dbReference type="ARBA" id="ARBA00023013"/>
    </source>
</evidence>
<name>A0ABR1Z6L7_9ROSI</name>
<keyword evidence="1" id="KW-0649">Protein kinase inhibitor</keyword>
<evidence type="ECO:0000256" key="2">
    <source>
        <dbReference type="ARBA" id="ARBA00023306"/>
    </source>
</evidence>
<dbReference type="EMBL" id="JBBPBM010002780">
    <property type="protein sequence ID" value="KAK8474747.1"/>
    <property type="molecule type" value="Genomic_DNA"/>
</dbReference>
<evidence type="ECO:0000313" key="5">
    <source>
        <dbReference type="Proteomes" id="UP001472677"/>
    </source>
</evidence>
<dbReference type="PANTHER" id="PTHR33142">
    <property type="entry name" value="CYCLIN-DEPENDENT PROTEIN KINASE INHIBITOR SMR13"/>
    <property type="match status" value="1"/>
</dbReference>
<accession>A0ABR1Z6L7</accession>
<evidence type="ECO:0000256" key="3">
    <source>
        <dbReference type="SAM" id="MobiDB-lite"/>
    </source>
</evidence>
<comment type="caution">
    <text evidence="4">The sequence shown here is derived from an EMBL/GenBank/DDBJ whole genome shotgun (WGS) entry which is preliminary data.</text>
</comment>
<keyword evidence="5" id="KW-1185">Reference proteome</keyword>
<organism evidence="4 5">
    <name type="scientific">Hibiscus sabdariffa</name>
    <name type="common">roselle</name>
    <dbReference type="NCBI Taxonomy" id="183260"/>
    <lineage>
        <taxon>Eukaryota</taxon>
        <taxon>Viridiplantae</taxon>
        <taxon>Streptophyta</taxon>
        <taxon>Embryophyta</taxon>
        <taxon>Tracheophyta</taxon>
        <taxon>Spermatophyta</taxon>
        <taxon>Magnoliopsida</taxon>
        <taxon>eudicotyledons</taxon>
        <taxon>Gunneridae</taxon>
        <taxon>Pentapetalae</taxon>
        <taxon>rosids</taxon>
        <taxon>malvids</taxon>
        <taxon>Malvales</taxon>
        <taxon>Malvaceae</taxon>
        <taxon>Malvoideae</taxon>
        <taxon>Hibiscus</taxon>
    </lineage>
</organism>
<dbReference type="InterPro" id="IPR040389">
    <property type="entry name" value="SMR"/>
</dbReference>
<dbReference type="Proteomes" id="UP001472677">
    <property type="component" value="Unassembled WGS sequence"/>
</dbReference>
<keyword evidence="2" id="KW-0131">Cell cycle</keyword>
<proteinExistence type="predicted"/>
<gene>
    <name evidence="4" type="ORF">V6N12_018036</name>
</gene>
<dbReference type="PANTHER" id="PTHR33142:SF8">
    <property type="entry name" value="CYCLIN-DEPENDENT PROTEIN KINASE INHIBITOR SMR9"/>
    <property type="match status" value="1"/>
</dbReference>
<feature type="compositionally biased region" description="Basic residues" evidence="3">
    <location>
        <begin position="1"/>
        <end position="28"/>
    </location>
</feature>
<reference evidence="4 5" key="1">
    <citation type="journal article" date="2024" name="G3 (Bethesda)">
        <title>Genome assembly of Hibiscus sabdariffa L. provides insights into metabolisms of medicinal natural products.</title>
        <authorList>
            <person name="Kim T."/>
        </authorList>
    </citation>
    <scope>NUCLEOTIDE SEQUENCE [LARGE SCALE GENOMIC DNA]</scope>
    <source>
        <strain evidence="4">TK-2024</strain>
        <tissue evidence="4">Old leaves</tissue>
    </source>
</reference>
<evidence type="ECO:0000313" key="4">
    <source>
        <dbReference type="EMBL" id="KAK8474747.1"/>
    </source>
</evidence>
<protein>
    <submittedName>
        <fullName evidence="4">Uncharacterized protein</fullName>
    </submittedName>
</protein>
<sequence length="126" mass="14062">MAPTSRRGKTTRKASKPSPRRSSYTKKLVKPDKINTETTSLVSEDLRSEMDGLDHSEGVDYIATASPCSTPKAQRFRIAEMDTCPPAPKKRRSLPSNYSLPTTPIAFFAPPDIDMFFFCAFRDISV</sequence>
<feature type="region of interest" description="Disordered" evidence="3">
    <location>
        <begin position="1"/>
        <end position="30"/>
    </location>
</feature>